<dbReference type="PANTHER" id="PTHR32309:SF13">
    <property type="entry name" value="FERRIC ENTEROBACTIN TRANSPORT PROTEIN FEPE"/>
    <property type="match status" value="1"/>
</dbReference>
<sequence length="698" mass="77830">MSESALTPTASESVSTGAIMPLVSLKKHWKISVGIFVTLAVLGVPIAWKKGTLYYSVTAVVHVAPRIANILQDSKEQEIPSYQQYLQFLTQQASTVARYDIVLSALQKLGDKRFVWQLPNESERHAAERLQAALVVKPVKDTYLFTVTLESDNKQYLDELVNTVVAEYFEASRKDLMLYASKERLAFLYGQREKFQKIIAEKKQRLADITQAISVTTFVDNAPNPYDDLLADSQKAYSVAQRERMAAEAGLQLFENPKDAKATAALESMVSEQVYKDQGLYSLKANMYLRRSKLVEQISGLDVKHPWHEQIKKQLEVIEAEVVEATQQLSNDVKRMLIEERRSKVTLTRQIEQGLLAQITEQKQRAAWFSSNYNEALSLTQEIKRNYSQLDTVENRINFIELESNAPGYIRMESYARPPEQAIRGGKKKIIVMMAVVGGILGLIVPIIMDLLNKSIRTAGQVEKLLGYKPLAALLESGQAGVAPQVLADQQRRLALALNRERLRTGKSGSVVLLTAVTHHSAQTSLAFELAQNFQAMDVRAVVVEVNTLKPDTRYVCSSASAGLFDVLVDSDITLQQALSPADAEYPDRIAIGLPAEGLLFGYHRLQTLLEQLAESYAFVILDAAPLLLSADVEFFASISDITLLLIAAQTTQPGEIKRSVQMLERVDPKVISFIVTRLQIFHGGGYYSKVYTKPPKG</sequence>
<protein>
    <submittedName>
        <fullName evidence="2">Chain length determinant protein</fullName>
    </submittedName>
</protein>
<proteinExistence type="predicted"/>
<dbReference type="GO" id="GO:0004713">
    <property type="term" value="F:protein tyrosine kinase activity"/>
    <property type="evidence" value="ECO:0007669"/>
    <property type="project" value="TreeGrafter"/>
</dbReference>
<dbReference type="Proteomes" id="UP000197019">
    <property type="component" value="Chromosome"/>
</dbReference>
<accession>A0A1Z4BUK8</accession>
<dbReference type="RefSeq" id="WP_088617772.1">
    <property type="nucleotide sequence ID" value="NZ_CP022129.1"/>
</dbReference>
<gene>
    <name evidence="2" type="ORF">CEK71_01750</name>
</gene>
<dbReference type="KEGG" id="mpsy:CEK71_01750"/>
<dbReference type="Gene3D" id="3.40.50.300">
    <property type="entry name" value="P-loop containing nucleotide triphosphate hydrolases"/>
    <property type="match status" value="1"/>
</dbReference>
<dbReference type="PANTHER" id="PTHR32309">
    <property type="entry name" value="TYROSINE-PROTEIN KINASE"/>
    <property type="match status" value="1"/>
</dbReference>
<dbReference type="AlphaFoldDB" id="A0A1Z4BUK8"/>
<name>A0A1Z4BUK8_9GAMM</name>
<reference evidence="2 3" key="1">
    <citation type="submission" date="2017-06" db="EMBL/GenBank/DDBJ databases">
        <title>Genome Sequencing of the methanotroph Methylovulum psychrotolerants str. HV10-M2 isolated from a high-altitude environment.</title>
        <authorList>
            <person name="Mateos-Rivera A."/>
        </authorList>
    </citation>
    <scope>NUCLEOTIDE SEQUENCE [LARGE SCALE GENOMIC DNA]</scope>
    <source>
        <strain evidence="2 3">HV10_M2</strain>
    </source>
</reference>
<keyword evidence="3" id="KW-1185">Reference proteome</keyword>
<dbReference type="InterPro" id="IPR027417">
    <property type="entry name" value="P-loop_NTPase"/>
</dbReference>
<evidence type="ECO:0000256" key="1">
    <source>
        <dbReference type="SAM" id="Phobius"/>
    </source>
</evidence>
<dbReference type="EMBL" id="CP022129">
    <property type="protein sequence ID" value="ASF44889.1"/>
    <property type="molecule type" value="Genomic_DNA"/>
</dbReference>
<dbReference type="InterPro" id="IPR050445">
    <property type="entry name" value="Bact_polysacc_biosynth/exp"/>
</dbReference>
<organism evidence="2 3">
    <name type="scientific">Methylovulum psychrotolerans</name>
    <dbReference type="NCBI Taxonomy" id="1704499"/>
    <lineage>
        <taxon>Bacteria</taxon>
        <taxon>Pseudomonadati</taxon>
        <taxon>Pseudomonadota</taxon>
        <taxon>Gammaproteobacteria</taxon>
        <taxon>Methylococcales</taxon>
        <taxon>Methylococcaceae</taxon>
        <taxon>Methylovulum</taxon>
    </lineage>
</organism>
<evidence type="ECO:0000313" key="2">
    <source>
        <dbReference type="EMBL" id="ASF44889.1"/>
    </source>
</evidence>
<feature type="transmembrane region" description="Helical" evidence="1">
    <location>
        <begin position="430"/>
        <end position="449"/>
    </location>
</feature>
<evidence type="ECO:0000313" key="3">
    <source>
        <dbReference type="Proteomes" id="UP000197019"/>
    </source>
</evidence>
<dbReference type="SUPFAM" id="SSF52540">
    <property type="entry name" value="P-loop containing nucleoside triphosphate hydrolases"/>
    <property type="match status" value="1"/>
</dbReference>
<keyword evidence="1" id="KW-1133">Transmembrane helix</keyword>
<keyword evidence="1" id="KW-0812">Transmembrane</keyword>
<dbReference type="GO" id="GO:0005886">
    <property type="term" value="C:plasma membrane"/>
    <property type="evidence" value="ECO:0007669"/>
    <property type="project" value="TreeGrafter"/>
</dbReference>
<dbReference type="OrthoDB" id="9775724at2"/>
<feature type="transmembrane region" description="Helical" evidence="1">
    <location>
        <begin position="29"/>
        <end position="48"/>
    </location>
</feature>
<keyword evidence="1" id="KW-0472">Membrane</keyword>